<dbReference type="EMBL" id="CM004467">
    <property type="protein sequence ID" value="OCT98719.1"/>
    <property type="molecule type" value="Genomic_DNA"/>
</dbReference>
<protein>
    <submittedName>
        <fullName evidence="1">Uncharacterized protein</fullName>
    </submittedName>
</protein>
<reference evidence="2" key="1">
    <citation type="journal article" date="2016" name="Nature">
        <title>Genome evolution in the allotetraploid frog Xenopus laevis.</title>
        <authorList>
            <person name="Session A.M."/>
            <person name="Uno Y."/>
            <person name="Kwon T."/>
            <person name="Chapman J.A."/>
            <person name="Toyoda A."/>
            <person name="Takahashi S."/>
            <person name="Fukui A."/>
            <person name="Hikosaka A."/>
            <person name="Suzuki A."/>
            <person name="Kondo M."/>
            <person name="van Heeringen S.J."/>
            <person name="Quigley I."/>
            <person name="Heinz S."/>
            <person name="Ogino H."/>
            <person name="Ochi H."/>
            <person name="Hellsten U."/>
            <person name="Lyons J.B."/>
            <person name="Simakov O."/>
            <person name="Putnam N."/>
            <person name="Stites J."/>
            <person name="Kuroki Y."/>
            <person name="Tanaka T."/>
            <person name="Michiue T."/>
            <person name="Watanabe M."/>
            <person name="Bogdanovic O."/>
            <person name="Lister R."/>
            <person name="Georgiou G."/>
            <person name="Paranjpe S.S."/>
            <person name="van Kruijsbergen I."/>
            <person name="Shu S."/>
            <person name="Carlson J."/>
            <person name="Kinoshita T."/>
            <person name="Ohta Y."/>
            <person name="Mawaribuchi S."/>
            <person name="Jenkins J."/>
            <person name="Grimwood J."/>
            <person name="Schmutz J."/>
            <person name="Mitros T."/>
            <person name="Mozaffari S.V."/>
            <person name="Suzuki Y."/>
            <person name="Haramoto Y."/>
            <person name="Yamamoto T.S."/>
            <person name="Takagi C."/>
            <person name="Heald R."/>
            <person name="Miller K."/>
            <person name="Haudenschild C."/>
            <person name="Kitzman J."/>
            <person name="Nakayama T."/>
            <person name="Izutsu Y."/>
            <person name="Robert J."/>
            <person name="Fortriede J."/>
            <person name="Burns K."/>
            <person name="Lotay V."/>
            <person name="Karimi K."/>
            <person name="Yasuoka Y."/>
            <person name="Dichmann D.S."/>
            <person name="Flajnik M.F."/>
            <person name="Houston D.W."/>
            <person name="Shendure J."/>
            <person name="DuPasquier L."/>
            <person name="Vize P.D."/>
            <person name="Zorn A.M."/>
            <person name="Ito M."/>
            <person name="Marcotte E.M."/>
            <person name="Wallingford J.B."/>
            <person name="Ito Y."/>
            <person name="Asashima M."/>
            <person name="Ueno N."/>
            <person name="Matsuda Y."/>
            <person name="Veenstra G.J."/>
            <person name="Fujiyama A."/>
            <person name="Harland R.M."/>
            <person name="Taira M."/>
            <person name="Rokhsar D.S."/>
        </authorList>
    </citation>
    <scope>NUCLEOTIDE SEQUENCE [LARGE SCALE GENOMIC DNA]</scope>
    <source>
        <strain evidence="2">J</strain>
    </source>
</reference>
<accession>A0A974I1Z8</accession>
<dbReference type="AlphaFoldDB" id="A0A974I1Z8"/>
<evidence type="ECO:0000313" key="1">
    <source>
        <dbReference type="EMBL" id="OCT98719.1"/>
    </source>
</evidence>
<sequence length="100" mass="11416">MSQKGNRIKFIPDMVIYHFYSFASLCSEFPNIALTHGLSGSNKQKPTLENNLITKVGQEQEKPPFICHETETICLQMNRRLRKVTHTDTKQIPSVGLINL</sequence>
<name>A0A974I1Z8_XENLA</name>
<evidence type="ECO:0000313" key="2">
    <source>
        <dbReference type="Proteomes" id="UP000694892"/>
    </source>
</evidence>
<proteinExistence type="predicted"/>
<organism evidence="1 2">
    <name type="scientific">Xenopus laevis</name>
    <name type="common">African clawed frog</name>
    <dbReference type="NCBI Taxonomy" id="8355"/>
    <lineage>
        <taxon>Eukaryota</taxon>
        <taxon>Metazoa</taxon>
        <taxon>Chordata</taxon>
        <taxon>Craniata</taxon>
        <taxon>Vertebrata</taxon>
        <taxon>Euteleostomi</taxon>
        <taxon>Amphibia</taxon>
        <taxon>Batrachia</taxon>
        <taxon>Anura</taxon>
        <taxon>Pipoidea</taxon>
        <taxon>Pipidae</taxon>
        <taxon>Xenopodinae</taxon>
        <taxon>Xenopus</taxon>
        <taxon>Xenopus</taxon>
    </lineage>
</organism>
<dbReference type="Proteomes" id="UP000694892">
    <property type="component" value="Chromosome 1S"/>
</dbReference>
<gene>
    <name evidence="1" type="ORF">XELAEV_18010950mg</name>
</gene>